<dbReference type="Gene3D" id="3.60.10.10">
    <property type="entry name" value="Endonuclease/exonuclease/phosphatase"/>
    <property type="match status" value="1"/>
</dbReference>
<name>A0A7S3UXW1_HETAK</name>
<organism evidence="2">
    <name type="scientific">Heterosigma akashiwo</name>
    <name type="common">Chromophytic alga</name>
    <name type="synonym">Heterosigma carterae</name>
    <dbReference type="NCBI Taxonomy" id="2829"/>
    <lineage>
        <taxon>Eukaryota</taxon>
        <taxon>Sar</taxon>
        <taxon>Stramenopiles</taxon>
        <taxon>Ochrophyta</taxon>
        <taxon>Raphidophyceae</taxon>
        <taxon>Chattonellales</taxon>
        <taxon>Chattonellaceae</taxon>
        <taxon>Heterosigma</taxon>
    </lineage>
</organism>
<dbReference type="GO" id="GO:0006506">
    <property type="term" value="P:GPI anchor biosynthetic process"/>
    <property type="evidence" value="ECO:0007669"/>
    <property type="project" value="TreeGrafter"/>
</dbReference>
<dbReference type="GO" id="GO:0003824">
    <property type="term" value="F:catalytic activity"/>
    <property type="evidence" value="ECO:0007669"/>
    <property type="project" value="InterPro"/>
</dbReference>
<dbReference type="SUPFAM" id="SSF56219">
    <property type="entry name" value="DNase I-like"/>
    <property type="match status" value="1"/>
</dbReference>
<feature type="domain" description="Endonuclease/exonuclease/phosphatase" evidence="1">
    <location>
        <begin position="63"/>
        <end position="192"/>
    </location>
</feature>
<proteinExistence type="predicted"/>
<gene>
    <name evidence="2" type="ORF">HAKA00212_LOCUS4951</name>
</gene>
<dbReference type="InterPro" id="IPR051916">
    <property type="entry name" value="GPI-anchor_lipid_remodeler"/>
</dbReference>
<dbReference type="GO" id="GO:0016020">
    <property type="term" value="C:membrane"/>
    <property type="evidence" value="ECO:0007669"/>
    <property type="project" value="GOC"/>
</dbReference>
<evidence type="ECO:0000313" key="2">
    <source>
        <dbReference type="EMBL" id="CAE0626276.1"/>
    </source>
</evidence>
<dbReference type="GO" id="GO:0005783">
    <property type="term" value="C:endoplasmic reticulum"/>
    <property type="evidence" value="ECO:0007669"/>
    <property type="project" value="TreeGrafter"/>
</dbReference>
<protein>
    <recommendedName>
        <fullName evidence="1">Endonuclease/exonuclease/phosphatase domain-containing protein</fullName>
    </recommendedName>
</protein>
<dbReference type="Pfam" id="PF03372">
    <property type="entry name" value="Exo_endo_phos"/>
    <property type="match status" value="1"/>
</dbReference>
<dbReference type="PANTHER" id="PTHR14859:SF0">
    <property type="entry name" value="ENDONUCLEASE_EXONUCLEASE_PHOSPHATASE FAMILY PROTEIN, EXPRESSED"/>
    <property type="match status" value="1"/>
</dbReference>
<evidence type="ECO:0000259" key="1">
    <source>
        <dbReference type="Pfam" id="PF03372"/>
    </source>
</evidence>
<dbReference type="InterPro" id="IPR036691">
    <property type="entry name" value="Endo/exonu/phosph_ase_sf"/>
</dbReference>
<dbReference type="InterPro" id="IPR005135">
    <property type="entry name" value="Endo/exonuclease/phosphatase"/>
</dbReference>
<dbReference type="AlphaFoldDB" id="A0A7S3UXW1"/>
<dbReference type="EMBL" id="HBIU01011307">
    <property type="protein sequence ID" value="CAE0626276.1"/>
    <property type="molecule type" value="Transcribed_RNA"/>
</dbReference>
<reference evidence="2" key="1">
    <citation type="submission" date="2021-01" db="EMBL/GenBank/DDBJ databases">
        <authorList>
            <person name="Corre E."/>
            <person name="Pelletier E."/>
            <person name="Niang G."/>
            <person name="Scheremetjew M."/>
            <person name="Finn R."/>
            <person name="Kale V."/>
            <person name="Holt S."/>
            <person name="Cochrane G."/>
            <person name="Meng A."/>
            <person name="Brown T."/>
            <person name="Cohen L."/>
        </authorList>
    </citation>
    <scope>NUCLEOTIDE SEQUENCE</scope>
    <source>
        <strain evidence="2">CCMP3107</strain>
    </source>
</reference>
<accession>A0A7S3UXW1</accession>
<dbReference type="PANTHER" id="PTHR14859">
    <property type="entry name" value="CALCOFLUOR WHITE HYPERSENSITIVE PROTEIN PRECURSOR"/>
    <property type="match status" value="1"/>
</dbReference>
<sequence length="439" mass="49375">MLGFPKGLLSMITGVQEELESKFQHIVDFIGSAKQSVDATLHKPLHLVGNEEELEKPKAVRLGTFNVHIGSSKFQQIVDLIREQEVDICGLQEVSEEVCRRLQDELGFYGAWAKAPWTGNGLISRYKITNARRVVIEDRSAVVCDVKIPSTGNMRIVSTHLCHLLEQRRLAQMSRLLSSVRGPFILMGDMNALNRIDYTNSEWTQIIKMREFWEYPETKLLNFITEEHGFIDSVTASAQLVVQQAAVHPEEVMVHLGAEEQDENCQHCTAVETGQLPFTYTSIMMIDQQQTSSELSCTCNKKQRNEVPTLGDERDLAQNEEAAGKEQTTTPEVPEMSVPGKAAEVLVGDLIEAGPYRWQNVEGTCRFHTRIDYIFSHQEMEWAFVNGSYSVINGFQASDHNLVTVMIEHNVLAADQNKKNGTAAHQNIMMQEEDGSSSM</sequence>